<evidence type="ECO:0000256" key="5">
    <source>
        <dbReference type="RuleBase" id="RU369086"/>
    </source>
</evidence>
<dbReference type="InterPro" id="IPR036898">
    <property type="entry name" value="RNA_pol_Rpb7-like_N_sf"/>
</dbReference>
<proteinExistence type="inferred from homology"/>
<evidence type="ECO:0000256" key="4">
    <source>
        <dbReference type="ARBA" id="ARBA00023163"/>
    </source>
</evidence>
<dbReference type="GO" id="GO:0006367">
    <property type="term" value="P:transcription initiation at RNA polymerase II promoter"/>
    <property type="evidence" value="ECO:0007669"/>
    <property type="project" value="TreeGrafter"/>
</dbReference>
<dbReference type="PROSITE" id="PS50126">
    <property type="entry name" value="S1"/>
    <property type="match status" value="1"/>
</dbReference>
<evidence type="ECO:0000313" key="7">
    <source>
        <dbReference type="EMBL" id="KAF2459743.1"/>
    </source>
</evidence>
<keyword evidence="8" id="KW-1185">Reference proteome</keyword>
<organism evidence="7 8">
    <name type="scientific">Lineolata rhizophorae</name>
    <dbReference type="NCBI Taxonomy" id="578093"/>
    <lineage>
        <taxon>Eukaryota</taxon>
        <taxon>Fungi</taxon>
        <taxon>Dikarya</taxon>
        <taxon>Ascomycota</taxon>
        <taxon>Pezizomycotina</taxon>
        <taxon>Dothideomycetes</taxon>
        <taxon>Dothideomycetes incertae sedis</taxon>
        <taxon>Lineolatales</taxon>
        <taxon>Lineolataceae</taxon>
        <taxon>Lineolata</taxon>
    </lineage>
</organism>
<dbReference type="CDD" id="cd04329">
    <property type="entry name" value="RNAP_II_Rpb7_N"/>
    <property type="match status" value="1"/>
</dbReference>
<dbReference type="GO" id="GO:0000932">
    <property type="term" value="C:P-body"/>
    <property type="evidence" value="ECO:0007669"/>
    <property type="project" value="TreeGrafter"/>
</dbReference>
<keyword evidence="3 5" id="KW-0240">DNA-directed RNA polymerase</keyword>
<dbReference type="GO" id="GO:0060213">
    <property type="term" value="P:positive regulation of nuclear-transcribed mRNA poly(A) tail shortening"/>
    <property type="evidence" value="ECO:0007669"/>
    <property type="project" value="TreeGrafter"/>
</dbReference>
<dbReference type="GO" id="GO:0031369">
    <property type="term" value="F:translation initiation factor binding"/>
    <property type="evidence" value="ECO:0007669"/>
    <property type="project" value="TreeGrafter"/>
</dbReference>
<dbReference type="FunFam" id="3.30.1490.120:FF:000001">
    <property type="entry name" value="DNA-directed RNA polymerase II subunit RPB7"/>
    <property type="match status" value="1"/>
</dbReference>
<dbReference type="InterPro" id="IPR045113">
    <property type="entry name" value="Rpb7-like"/>
</dbReference>
<comment type="subcellular location">
    <subcellularLocation>
        <location evidence="1 5">Nucleus</location>
    </subcellularLocation>
</comment>
<dbReference type="GO" id="GO:0005665">
    <property type="term" value="C:RNA polymerase II, core complex"/>
    <property type="evidence" value="ECO:0007669"/>
    <property type="project" value="TreeGrafter"/>
</dbReference>
<dbReference type="CDD" id="cd04462">
    <property type="entry name" value="S1_RNAPII_Rpb7"/>
    <property type="match status" value="1"/>
</dbReference>
<evidence type="ECO:0000313" key="8">
    <source>
        <dbReference type="Proteomes" id="UP000799766"/>
    </source>
</evidence>
<dbReference type="Gene3D" id="3.30.1490.120">
    <property type="entry name" value="RNA polymerase Rpb7-like, N-terminal domain"/>
    <property type="match status" value="1"/>
</dbReference>
<dbReference type="GO" id="GO:0003727">
    <property type="term" value="F:single-stranded RNA binding"/>
    <property type="evidence" value="ECO:0007669"/>
    <property type="project" value="TreeGrafter"/>
</dbReference>
<dbReference type="Gene3D" id="2.40.50.140">
    <property type="entry name" value="Nucleic acid-binding proteins"/>
    <property type="match status" value="1"/>
</dbReference>
<dbReference type="Proteomes" id="UP000799766">
    <property type="component" value="Unassembled WGS sequence"/>
</dbReference>
<name>A0A6A6P8G8_9PEZI</name>
<sequence length="191" mass="21401">MFFLHELERTITLHPSFFGPRIDTYIGEKLLQDVEGINTGNYYVVCVLDSFDLSEGRVIPGTGSAEYTVHFRAVVWRPFKGEILDGIVAQVVESGIFVDVGPLSCFVAKSVCLVSELNTTKRDFLTLQKMIPSDIKYDGNSTPPQWTDNADQVIEKGSHIRIKIKGIRVEVDEMFAIATIKEDYLGPLPNE</sequence>
<dbReference type="InterPro" id="IPR005576">
    <property type="entry name" value="Rpb7-like_N"/>
</dbReference>
<dbReference type="Pfam" id="PF03876">
    <property type="entry name" value="SHS2_Rpb7-N"/>
    <property type="match status" value="1"/>
</dbReference>
<dbReference type="SUPFAM" id="SSF88798">
    <property type="entry name" value="N-terminal, heterodimerisation domain of RBP7 (RpoE)"/>
    <property type="match status" value="1"/>
</dbReference>
<dbReference type="GO" id="GO:0045948">
    <property type="term" value="P:positive regulation of translational initiation"/>
    <property type="evidence" value="ECO:0007669"/>
    <property type="project" value="TreeGrafter"/>
</dbReference>
<dbReference type="Pfam" id="PF00575">
    <property type="entry name" value="S1"/>
    <property type="match status" value="1"/>
</dbReference>
<dbReference type="SUPFAM" id="SSF50249">
    <property type="entry name" value="Nucleic acid-binding proteins"/>
    <property type="match status" value="2"/>
</dbReference>
<gene>
    <name evidence="7" type="ORF">BDY21DRAFT_177216</name>
</gene>
<reference evidence="7" key="1">
    <citation type="journal article" date="2020" name="Stud. Mycol.">
        <title>101 Dothideomycetes genomes: a test case for predicting lifestyles and emergence of pathogens.</title>
        <authorList>
            <person name="Haridas S."/>
            <person name="Albert R."/>
            <person name="Binder M."/>
            <person name="Bloem J."/>
            <person name="Labutti K."/>
            <person name="Salamov A."/>
            <person name="Andreopoulos B."/>
            <person name="Baker S."/>
            <person name="Barry K."/>
            <person name="Bills G."/>
            <person name="Bluhm B."/>
            <person name="Cannon C."/>
            <person name="Castanera R."/>
            <person name="Culley D."/>
            <person name="Daum C."/>
            <person name="Ezra D."/>
            <person name="Gonzalez J."/>
            <person name="Henrissat B."/>
            <person name="Kuo A."/>
            <person name="Liang C."/>
            <person name="Lipzen A."/>
            <person name="Lutzoni F."/>
            <person name="Magnuson J."/>
            <person name="Mondo S."/>
            <person name="Nolan M."/>
            <person name="Ohm R."/>
            <person name="Pangilinan J."/>
            <person name="Park H.-J."/>
            <person name="Ramirez L."/>
            <person name="Alfaro M."/>
            <person name="Sun H."/>
            <person name="Tritt A."/>
            <person name="Yoshinaga Y."/>
            <person name="Zwiers L.-H."/>
            <person name="Turgeon B."/>
            <person name="Goodwin S."/>
            <person name="Spatafora J."/>
            <person name="Crous P."/>
            <person name="Grigoriev I."/>
        </authorList>
    </citation>
    <scope>NUCLEOTIDE SEQUENCE</scope>
    <source>
        <strain evidence="7">ATCC 16933</strain>
    </source>
</reference>
<protein>
    <recommendedName>
        <fullName evidence="5">DNA-directed RNA polymerase subunit</fullName>
    </recommendedName>
</protein>
<evidence type="ECO:0000256" key="1">
    <source>
        <dbReference type="ARBA" id="ARBA00004123"/>
    </source>
</evidence>
<keyword evidence="4 5" id="KW-0804">Transcription</keyword>
<dbReference type="InterPro" id="IPR003029">
    <property type="entry name" value="S1_domain"/>
</dbReference>
<comment type="function">
    <text evidence="5">DNA-dependent RNA polymerase which catalyzes the transcription of DNA into RNA using the four ribonucleoside triphosphates as substrates.</text>
</comment>
<dbReference type="AlphaFoldDB" id="A0A6A6P8G8"/>
<comment type="similarity">
    <text evidence="2">Belongs to the eukaryotic RPB7/RPC8 RNA polymerase subunit family.</text>
</comment>
<dbReference type="EMBL" id="MU001674">
    <property type="protein sequence ID" value="KAF2459743.1"/>
    <property type="molecule type" value="Genomic_DNA"/>
</dbReference>
<evidence type="ECO:0000256" key="2">
    <source>
        <dbReference type="ARBA" id="ARBA00009307"/>
    </source>
</evidence>
<evidence type="ECO:0000256" key="3">
    <source>
        <dbReference type="ARBA" id="ARBA00022478"/>
    </source>
</evidence>
<dbReference type="InterPro" id="IPR012340">
    <property type="entry name" value="NA-bd_OB-fold"/>
</dbReference>
<dbReference type="PANTHER" id="PTHR12709">
    <property type="entry name" value="DNA-DIRECTED RNA POLYMERASE II, III"/>
    <property type="match status" value="1"/>
</dbReference>
<accession>A0A6A6P8G8</accession>
<dbReference type="GO" id="GO:0003697">
    <property type="term" value="F:single-stranded DNA binding"/>
    <property type="evidence" value="ECO:0007669"/>
    <property type="project" value="TreeGrafter"/>
</dbReference>
<keyword evidence="5" id="KW-0539">Nucleus</keyword>
<dbReference type="PANTHER" id="PTHR12709:SF4">
    <property type="entry name" value="DNA-DIRECTED RNA POLYMERASE II SUBUNIT RPB7"/>
    <property type="match status" value="1"/>
</dbReference>
<dbReference type="OrthoDB" id="1162399at2759"/>
<evidence type="ECO:0000259" key="6">
    <source>
        <dbReference type="PROSITE" id="PS50126"/>
    </source>
</evidence>
<feature type="domain" description="S1 motif" evidence="6">
    <location>
        <begin position="81"/>
        <end position="180"/>
    </location>
</feature>